<feature type="domain" description="RES" evidence="2">
    <location>
        <begin position="225"/>
        <end position="381"/>
    </location>
</feature>
<comment type="caution">
    <text evidence="3">The sequence shown here is derived from an EMBL/GenBank/DDBJ whole genome shotgun (WGS) entry which is preliminary data.</text>
</comment>
<protein>
    <recommendedName>
        <fullName evidence="2">RES domain-containing protein</fullName>
    </recommendedName>
</protein>
<sequence length="486" mass="54745">MREPDGNTKLVCASCVTEGYLQSLIEAKPSGSCSYCEEAAAPCFEIDVLADLVEEAFESHFRRTPSEPSDYEYALIRDREISYDWSRDGTPVLDVIVDIASCEQEVAEDLLEILQDRHGSYDPSNPTGDEDEFSPESYYERRNVNSVFWQVQWHQLEMALKYESRLFNQEVLNLFQNVFAGLEEARTHHGGLTIVEAGPGTELLGLYRAREFQSQDELKKALEEPVKKLGPPAGPIARANRMNSSGISVFYGAKDAKSALAEVRPAVGSQVVVAQFMFTRPLRLLDLRSLESITCKGSLFDPVFVQEVERIAFLRTLARRLTLPVMPGDQDHEYLITQAVADYLASLKKPLLDGIIFPSVQDGVGENVVLFHKASLIEHLPYPHGTRLSSSLLDYEPETDEGYPSFSIHITQPKISKEDKRRLRLIPLEPDWEFKTEREPALRLLIDSIVVHTVKAVEVHTSQDRVFISHGTAFERADDDGAFSEF</sequence>
<organism evidence="3 4">
    <name type="scientific">Pseudomonas koreensis</name>
    <dbReference type="NCBI Taxonomy" id="198620"/>
    <lineage>
        <taxon>Bacteria</taxon>
        <taxon>Pseudomonadati</taxon>
        <taxon>Pseudomonadota</taxon>
        <taxon>Gammaproteobacteria</taxon>
        <taxon>Pseudomonadales</taxon>
        <taxon>Pseudomonadaceae</taxon>
        <taxon>Pseudomonas</taxon>
    </lineage>
</organism>
<dbReference type="Pfam" id="PF08808">
    <property type="entry name" value="RES"/>
    <property type="match status" value="1"/>
</dbReference>
<reference evidence="3 4" key="1">
    <citation type="submission" date="2016-10" db="EMBL/GenBank/DDBJ databases">
        <title>Search of new enzymes for the oxidation of sulfur compounds.</title>
        <authorList>
            <person name="Novo A."/>
            <person name="Moreira I.S."/>
            <person name="Castro P.M."/>
        </authorList>
    </citation>
    <scope>NUCLEOTIDE SEQUENCE [LARGE SCALE GENOMIC DNA]</scope>
    <source>
        <strain evidence="3 4">A9</strain>
    </source>
</reference>
<evidence type="ECO:0000313" key="4">
    <source>
        <dbReference type="Proteomes" id="UP000288002"/>
    </source>
</evidence>
<proteinExistence type="predicted"/>
<evidence type="ECO:0000313" key="3">
    <source>
        <dbReference type="EMBL" id="RVD77578.1"/>
    </source>
</evidence>
<dbReference type="InterPro" id="IPR014914">
    <property type="entry name" value="RES_dom"/>
</dbReference>
<name>A0AA94EPU2_9PSED</name>
<dbReference type="AlphaFoldDB" id="A0AA94EPU2"/>
<gene>
    <name evidence="3" type="ORF">A9HBioS_2578</name>
</gene>
<evidence type="ECO:0000256" key="1">
    <source>
        <dbReference type="SAM" id="MobiDB-lite"/>
    </source>
</evidence>
<accession>A0AA94EPU2</accession>
<evidence type="ECO:0000259" key="2">
    <source>
        <dbReference type="SMART" id="SM00953"/>
    </source>
</evidence>
<dbReference type="SMART" id="SM00953">
    <property type="entry name" value="RES"/>
    <property type="match status" value="1"/>
</dbReference>
<dbReference type="EMBL" id="MKWS01000007">
    <property type="protein sequence ID" value="RVD77578.1"/>
    <property type="molecule type" value="Genomic_DNA"/>
</dbReference>
<dbReference type="Proteomes" id="UP000288002">
    <property type="component" value="Unassembled WGS sequence"/>
</dbReference>
<feature type="region of interest" description="Disordered" evidence="1">
    <location>
        <begin position="117"/>
        <end position="136"/>
    </location>
</feature>